<keyword evidence="1" id="KW-0472">Membrane</keyword>
<keyword evidence="1" id="KW-1133">Transmembrane helix</keyword>
<dbReference type="AlphaFoldDB" id="A0A1W6ZLI2"/>
<feature type="transmembrane region" description="Helical" evidence="1">
    <location>
        <begin position="48"/>
        <end position="65"/>
    </location>
</feature>
<evidence type="ECO:0000313" key="3">
    <source>
        <dbReference type="Proteomes" id="UP000194137"/>
    </source>
</evidence>
<evidence type="ECO:0000313" key="2">
    <source>
        <dbReference type="EMBL" id="ARP98211.1"/>
    </source>
</evidence>
<gene>
    <name evidence="2" type="ORF">CAK95_03240</name>
</gene>
<dbReference type="STRING" id="1235591.CAK95_03240"/>
<dbReference type="Proteomes" id="UP000194137">
    <property type="component" value="Chromosome"/>
</dbReference>
<evidence type="ECO:0000256" key="1">
    <source>
        <dbReference type="SAM" id="Phobius"/>
    </source>
</evidence>
<keyword evidence="1" id="KW-0812">Transmembrane</keyword>
<keyword evidence="3" id="KW-1185">Reference proteome</keyword>
<dbReference type="EMBL" id="CP021112">
    <property type="protein sequence ID" value="ARP98211.1"/>
    <property type="molecule type" value="Genomic_DNA"/>
</dbReference>
<accession>A0A1W6ZLI2</accession>
<protein>
    <submittedName>
        <fullName evidence="2">Uncharacterized protein</fullName>
    </submittedName>
</protein>
<organism evidence="2 3">
    <name type="scientific">Pseudorhodoplanes sinuspersici</name>
    <dbReference type="NCBI Taxonomy" id="1235591"/>
    <lineage>
        <taxon>Bacteria</taxon>
        <taxon>Pseudomonadati</taxon>
        <taxon>Pseudomonadota</taxon>
        <taxon>Alphaproteobacteria</taxon>
        <taxon>Hyphomicrobiales</taxon>
        <taxon>Pseudorhodoplanes</taxon>
    </lineage>
</organism>
<dbReference type="KEGG" id="psin:CAK95_03240"/>
<proteinExistence type="predicted"/>
<reference evidence="2 3" key="1">
    <citation type="submission" date="2017-05" db="EMBL/GenBank/DDBJ databases">
        <title>Full genome sequence of Pseudorhodoplanes sinuspersici.</title>
        <authorList>
            <person name="Dastgheib S.M.M."/>
            <person name="Shavandi M."/>
            <person name="Tirandaz H."/>
        </authorList>
    </citation>
    <scope>NUCLEOTIDE SEQUENCE [LARGE SCALE GENOMIC DNA]</scope>
    <source>
        <strain evidence="2 3">RIPI110</strain>
    </source>
</reference>
<name>A0A1W6ZLI2_9HYPH</name>
<sequence length="79" mass="8749">MEHVTPFNPALRDPAISHIWDMATVAGRAALNAEVTRQATIVAYSNDFRLMMIIALASVPFIFLLRRAQPKAEQAAVLE</sequence>